<dbReference type="GO" id="GO:0004792">
    <property type="term" value="F:thiosulfate-cyanide sulfurtransferase activity"/>
    <property type="evidence" value="ECO:0007669"/>
    <property type="project" value="TreeGrafter"/>
</dbReference>
<dbReference type="Proteomes" id="UP000053989">
    <property type="component" value="Unassembled WGS sequence"/>
</dbReference>
<keyword evidence="1" id="KW-0808">Transferase</keyword>
<reference evidence="4 5" key="1">
    <citation type="submission" date="2014-04" db="EMBL/GenBank/DDBJ databases">
        <authorList>
            <consortium name="DOE Joint Genome Institute"/>
            <person name="Kuo A."/>
            <person name="Kohler A."/>
            <person name="Nagy L.G."/>
            <person name="Floudas D."/>
            <person name="Copeland A."/>
            <person name="Barry K.W."/>
            <person name="Cichocki N."/>
            <person name="Veneault-Fourrey C."/>
            <person name="LaButti K."/>
            <person name="Lindquist E.A."/>
            <person name="Lipzen A."/>
            <person name="Lundell T."/>
            <person name="Morin E."/>
            <person name="Murat C."/>
            <person name="Sun H."/>
            <person name="Tunlid A."/>
            <person name="Henrissat B."/>
            <person name="Grigoriev I.V."/>
            <person name="Hibbett D.S."/>
            <person name="Martin F."/>
            <person name="Nordberg H.P."/>
            <person name="Cantor M.N."/>
            <person name="Hua S.X."/>
        </authorList>
    </citation>
    <scope>NUCLEOTIDE SEQUENCE [LARGE SCALE GENOMIC DNA]</scope>
    <source>
        <strain evidence="4 5">Foug A</strain>
    </source>
</reference>
<dbReference type="STRING" id="1036808.A0A0C3APS0"/>
<accession>A0A0C3APS0</accession>
<feature type="domain" description="Rhodanese" evidence="3">
    <location>
        <begin position="194"/>
        <end position="325"/>
    </location>
</feature>
<evidence type="ECO:0000256" key="2">
    <source>
        <dbReference type="ARBA" id="ARBA00022737"/>
    </source>
</evidence>
<sequence length="328" mass="35768">MSRIVATRAPLKRSLSSAFSTRAPYLLSPSQLRESLSSGEGVSVLDASWFMPNSPRKSYEEFKRKRIPGAQFLDLDAVASPHELGLKHMMPSESVFAEACERFGVQSNSHVVIYDTHGVFSSPRALFMFRAFGHVRSSILDGGLPRWEAEGFETEVVPPGDGEKSTYPPPILDKTVVRSYEQIVANSVLDTTLDPGAELVVDARARGRFLGTDPEPRPGLSSGHIPHSFSLPFTAFLVTHTSPSSSTQYTTFRPIPELRQVLADAIGAEHAEQVIAGKRTVTTTCGSGMTAGVLWLGLRMLGAPNIALYDESWTGYATRPESRIDKTA</sequence>
<dbReference type="PANTHER" id="PTHR11364:SF27">
    <property type="entry name" value="SULFURTRANSFERASE"/>
    <property type="match status" value="1"/>
</dbReference>
<dbReference type="FunCoup" id="A0A0C3APS0">
    <property type="interactions" value="327"/>
</dbReference>
<dbReference type="SMART" id="SM00450">
    <property type="entry name" value="RHOD"/>
    <property type="match status" value="2"/>
</dbReference>
<dbReference type="InterPro" id="IPR036873">
    <property type="entry name" value="Rhodanese-like_dom_sf"/>
</dbReference>
<dbReference type="PANTHER" id="PTHR11364">
    <property type="entry name" value="THIOSULFATE SULFERTANSFERASE"/>
    <property type="match status" value="1"/>
</dbReference>
<evidence type="ECO:0000313" key="5">
    <source>
        <dbReference type="Proteomes" id="UP000053989"/>
    </source>
</evidence>
<reference evidence="5" key="2">
    <citation type="submission" date="2015-01" db="EMBL/GenBank/DDBJ databases">
        <title>Evolutionary Origins and Diversification of the Mycorrhizal Mutualists.</title>
        <authorList>
            <consortium name="DOE Joint Genome Institute"/>
            <consortium name="Mycorrhizal Genomics Consortium"/>
            <person name="Kohler A."/>
            <person name="Kuo A."/>
            <person name="Nagy L.G."/>
            <person name="Floudas D."/>
            <person name="Copeland A."/>
            <person name="Barry K.W."/>
            <person name="Cichocki N."/>
            <person name="Veneault-Fourrey C."/>
            <person name="LaButti K."/>
            <person name="Lindquist E.A."/>
            <person name="Lipzen A."/>
            <person name="Lundell T."/>
            <person name="Morin E."/>
            <person name="Murat C."/>
            <person name="Riley R."/>
            <person name="Ohm R."/>
            <person name="Sun H."/>
            <person name="Tunlid A."/>
            <person name="Henrissat B."/>
            <person name="Grigoriev I.V."/>
            <person name="Hibbett D.S."/>
            <person name="Martin F."/>
        </authorList>
    </citation>
    <scope>NUCLEOTIDE SEQUENCE [LARGE SCALE GENOMIC DNA]</scope>
    <source>
        <strain evidence="5">Foug A</strain>
    </source>
</reference>
<keyword evidence="2" id="KW-0677">Repeat</keyword>
<dbReference type="InterPro" id="IPR045078">
    <property type="entry name" value="TST/MPST-like"/>
</dbReference>
<dbReference type="Pfam" id="PF00581">
    <property type="entry name" value="Rhodanese"/>
    <property type="match status" value="2"/>
</dbReference>
<evidence type="ECO:0000313" key="4">
    <source>
        <dbReference type="EMBL" id="KIM66962.1"/>
    </source>
</evidence>
<protein>
    <recommendedName>
        <fullName evidence="3">Rhodanese domain-containing protein</fullName>
    </recommendedName>
</protein>
<dbReference type="InParanoid" id="A0A0C3APS0"/>
<dbReference type="EMBL" id="KN822014">
    <property type="protein sequence ID" value="KIM66962.1"/>
    <property type="molecule type" value="Genomic_DNA"/>
</dbReference>
<dbReference type="HOGENOM" id="CLU_031618_3_1_1"/>
<dbReference type="GO" id="GO:0005739">
    <property type="term" value="C:mitochondrion"/>
    <property type="evidence" value="ECO:0007669"/>
    <property type="project" value="TreeGrafter"/>
</dbReference>
<evidence type="ECO:0000256" key="1">
    <source>
        <dbReference type="ARBA" id="ARBA00022679"/>
    </source>
</evidence>
<feature type="domain" description="Rhodanese" evidence="3">
    <location>
        <begin position="38"/>
        <end position="156"/>
    </location>
</feature>
<gene>
    <name evidence="4" type="ORF">SCLCIDRAFT_1144905</name>
</gene>
<dbReference type="CDD" id="cd01448">
    <property type="entry name" value="TST_Repeat_1"/>
    <property type="match status" value="1"/>
</dbReference>
<dbReference type="CDD" id="cd01449">
    <property type="entry name" value="TST_Repeat_2"/>
    <property type="match status" value="1"/>
</dbReference>
<evidence type="ECO:0000259" key="3">
    <source>
        <dbReference type="PROSITE" id="PS50206"/>
    </source>
</evidence>
<dbReference type="Gene3D" id="3.40.250.10">
    <property type="entry name" value="Rhodanese-like domain"/>
    <property type="match status" value="2"/>
</dbReference>
<keyword evidence="5" id="KW-1185">Reference proteome</keyword>
<dbReference type="AlphaFoldDB" id="A0A0C3APS0"/>
<organism evidence="4 5">
    <name type="scientific">Scleroderma citrinum Foug A</name>
    <dbReference type="NCBI Taxonomy" id="1036808"/>
    <lineage>
        <taxon>Eukaryota</taxon>
        <taxon>Fungi</taxon>
        <taxon>Dikarya</taxon>
        <taxon>Basidiomycota</taxon>
        <taxon>Agaricomycotina</taxon>
        <taxon>Agaricomycetes</taxon>
        <taxon>Agaricomycetidae</taxon>
        <taxon>Boletales</taxon>
        <taxon>Sclerodermatineae</taxon>
        <taxon>Sclerodermataceae</taxon>
        <taxon>Scleroderma</taxon>
    </lineage>
</organism>
<name>A0A0C3APS0_9AGAM</name>
<dbReference type="InterPro" id="IPR001763">
    <property type="entry name" value="Rhodanese-like_dom"/>
</dbReference>
<dbReference type="SUPFAM" id="SSF52821">
    <property type="entry name" value="Rhodanese/Cell cycle control phosphatase"/>
    <property type="match status" value="2"/>
</dbReference>
<proteinExistence type="predicted"/>
<dbReference type="PROSITE" id="PS50206">
    <property type="entry name" value="RHODANESE_3"/>
    <property type="match status" value="2"/>
</dbReference>
<dbReference type="OrthoDB" id="270167at2759"/>